<dbReference type="Gene3D" id="1.10.10.10">
    <property type="entry name" value="Winged helix-like DNA-binding domain superfamily/Winged helix DNA-binding domain"/>
    <property type="match status" value="1"/>
</dbReference>
<name>A0ABX1EUX7_9PROT</name>
<dbReference type="SUPFAM" id="SSF46894">
    <property type="entry name" value="C-terminal effector domain of the bipartite response regulators"/>
    <property type="match status" value="1"/>
</dbReference>
<proteinExistence type="predicted"/>
<dbReference type="EMBL" id="JAAVTX010000001">
    <property type="protein sequence ID" value="NKE43893.1"/>
    <property type="molecule type" value="Genomic_DNA"/>
</dbReference>
<gene>
    <name evidence="2" type="ORF">HB662_03830</name>
</gene>
<dbReference type="InterPro" id="IPR036388">
    <property type="entry name" value="WH-like_DNA-bd_sf"/>
</dbReference>
<dbReference type="RefSeq" id="WP_168047280.1">
    <property type="nucleotide sequence ID" value="NZ_JAATJR010000001.1"/>
</dbReference>
<evidence type="ECO:0000313" key="2">
    <source>
        <dbReference type="EMBL" id="NKE43893.1"/>
    </source>
</evidence>
<accession>A0ABX1EUX7</accession>
<sequence>MARDPHGAVMACIGTIYDAASGSVAWLDVGSQMRRLFAADRASLIVPGAIGAPRELLAPLGEAEAAYAAYFHSVDPIRRQAGRDFAQARQHHLLRAKLSAEIVPEHEFLRSEYYADYARHHGRRYLVGGMVGGQHPTPIGLHRAETSCPFTAQDCRLLEMLLPHVQRALDLRERLAAQDTSLRMTVSTLDALPTSVVIVDAGSRVRFANAASRHALSRPGSGLAMLASGPHIQQGSTHLTALHRDDARALRQLVTSAAQGGAGGSLRIRPRDDGGDLAPMQAALISPVPASLLVDADPATRESAGLALVVIEDLVRRASPPAAMLCDLFELSPTEAEVAIRLIGGASAEDVAQRRAVSLDTVRNQIRAILRKSEVANLRDLERVLATLAAVGANHTTRSVAGS</sequence>
<dbReference type="InterPro" id="IPR016032">
    <property type="entry name" value="Sig_transdc_resp-reg_C-effctor"/>
</dbReference>
<dbReference type="InterPro" id="IPR000792">
    <property type="entry name" value="Tscrpt_reg_LuxR_C"/>
</dbReference>
<keyword evidence="3" id="KW-1185">Reference proteome</keyword>
<reference evidence="2 3" key="1">
    <citation type="submission" date="2020-03" db="EMBL/GenBank/DDBJ databases">
        <title>Roseomonas selenitidurans sp. nov. isolated from soil.</title>
        <authorList>
            <person name="Liu H."/>
        </authorList>
    </citation>
    <scope>NUCLEOTIDE SEQUENCE [LARGE SCALE GENOMIC DNA]</scope>
    <source>
        <strain evidence="2 3">JCM 15073</strain>
    </source>
</reference>
<evidence type="ECO:0000259" key="1">
    <source>
        <dbReference type="SMART" id="SM00421"/>
    </source>
</evidence>
<protein>
    <recommendedName>
        <fullName evidence="1">HTH luxR-type domain-containing protein</fullName>
    </recommendedName>
</protein>
<dbReference type="SMART" id="SM00421">
    <property type="entry name" value="HTH_LUXR"/>
    <property type="match status" value="1"/>
</dbReference>
<evidence type="ECO:0000313" key="3">
    <source>
        <dbReference type="Proteomes" id="UP000765160"/>
    </source>
</evidence>
<comment type="caution">
    <text evidence="2">The sequence shown here is derived from an EMBL/GenBank/DDBJ whole genome shotgun (WGS) entry which is preliminary data.</text>
</comment>
<dbReference type="Proteomes" id="UP000765160">
    <property type="component" value="Unassembled WGS sequence"/>
</dbReference>
<feature type="domain" description="HTH luxR-type" evidence="1">
    <location>
        <begin position="328"/>
        <end position="385"/>
    </location>
</feature>
<organism evidence="2 3">
    <name type="scientific">Falsiroseomonas frigidaquae</name>
    <dbReference type="NCBI Taxonomy" id="487318"/>
    <lineage>
        <taxon>Bacteria</taxon>
        <taxon>Pseudomonadati</taxon>
        <taxon>Pseudomonadota</taxon>
        <taxon>Alphaproteobacteria</taxon>
        <taxon>Acetobacterales</taxon>
        <taxon>Roseomonadaceae</taxon>
        <taxon>Falsiroseomonas</taxon>
    </lineage>
</organism>